<sequence length="79" mass="9353">MALLIKIFPFEFQFRRRLHNKIILNSFDPGGIRDFFHSSHSRRENMNFQNKKRVPTTTTTDNNIIDIQNQSIISLSICE</sequence>
<organism evidence="1 2">
    <name type="scientific">Euroglyphus maynei</name>
    <name type="common">Mayne's house dust mite</name>
    <dbReference type="NCBI Taxonomy" id="6958"/>
    <lineage>
        <taxon>Eukaryota</taxon>
        <taxon>Metazoa</taxon>
        <taxon>Ecdysozoa</taxon>
        <taxon>Arthropoda</taxon>
        <taxon>Chelicerata</taxon>
        <taxon>Arachnida</taxon>
        <taxon>Acari</taxon>
        <taxon>Acariformes</taxon>
        <taxon>Sarcoptiformes</taxon>
        <taxon>Astigmata</taxon>
        <taxon>Psoroptidia</taxon>
        <taxon>Analgoidea</taxon>
        <taxon>Pyroglyphidae</taxon>
        <taxon>Pyroglyphinae</taxon>
        <taxon>Euroglyphus</taxon>
    </lineage>
</organism>
<proteinExistence type="predicted"/>
<protein>
    <submittedName>
        <fullName evidence="1">Uncharacterized protein</fullName>
    </submittedName>
</protein>
<comment type="caution">
    <text evidence="1">The sequence shown here is derived from an EMBL/GenBank/DDBJ whole genome shotgun (WGS) entry which is preliminary data.</text>
</comment>
<dbReference type="AlphaFoldDB" id="A0A1Y3BP08"/>
<name>A0A1Y3BP08_EURMA</name>
<dbReference type="Proteomes" id="UP000194236">
    <property type="component" value="Unassembled WGS sequence"/>
</dbReference>
<reference evidence="1 2" key="1">
    <citation type="submission" date="2017-03" db="EMBL/GenBank/DDBJ databases">
        <title>Genome Survey of Euroglyphus maynei.</title>
        <authorList>
            <person name="Arlian L.G."/>
            <person name="Morgan M.S."/>
            <person name="Rider S.D."/>
        </authorList>
    </citation>
    <scope>NUCLEOTIDE SEQUENCE [LARGE SCALE GENOMIC DNA]</scope>
    <source>
        <strain evidence="1">Arlian Lab</strain>
        <tissue evidence="1">Whole body</tissue>
    </source>
</reference>
<evidence type="ECO:0000313" key="2">
    <source>
        <dbReference type="Proteomes" id="UP000194236"/>
    </source>
</evidence>
<dbReference type="EMBL" id="MUJZ01013133">
    <property type="protein sequence ID" value="OTF81533.1"/>
    <property type="molecule type" value="Genomic_DNA"/>
</dbReference>
<gene>
    <name evidence="1" type="ORF">BLA29_006981</name>
</gene>
<evidence type="ECO:0000313" key="1">
    <source>
        <dbReference type="EMBL" id="OTF81533.1"/>
    </source>
</evidence>
<accession>A0A1Y3BP08</accession>
<keyword evidence="2" id="KW-1185">Reference proteome</keyword>